<evidence type="ECO:0000313" key="6">
    <source>
        <dbReference type="Proteomes" id="UP000198744"/>
    </source>
</evidence>
<evidence type="ECO:0000313" key="5">
    <source>
        <dbReference type="EMBL" id="SEM11421.1"/>
    </source>
</evidence>
<evidence type="ECO:0000259" key="4">
    <source>
        <dbReference type="Pfam" id="PF13193"/>
    </source>
</evidence>
<dbReference type="GO" id="GO:0006631">
    <property type="term" value="P:fatty acid metabolic process"/>
    <property type="evidence" value="ECO:0007669"/>
    <property type="project" value="TreeGrafter"/>
</dbReference>
<dbReference type="Pfam" id="PF13193">
    <property type="entry name" value="AMP-binding_C"/>
    <property type="match status" value="1"/>
</dbReference>
<gene>
    <name evidence="5" type="ORF">SAMN04489760_104122</name>
</gene>
<dbReference type="Pfam" id="PF00501">
    <property type="entry name" value="AMP-binding"/>
    <property type="match status" value="1"/>
</dbReference>
<dbReference type="SUPFAM" id="SSF56801">
    <property type="entry name" value="Acetyl-CoA synthetase-like"/>
    <property type="match status" value="1"/>
</dbReference>
<dbReference type="RefSeq" id="WP_093882477.1">
    <property type="nucleotide sequence ID" value="NZ_FOBS01000004.1"/>
</dbReference>
<evidence type="ECO:0000256" key="1">
    <source>
        <dbReference type="ARBA" id="ARBA00006432"/>
    </source>
</evidence>
<dbReference type="EMBL" id="FOBS01000004">
    <property type="protein sequence ID" value="SEM11421.1"/>
    <property type="molecule type" value="Genomic_DNA"/>
</dbReference>
<name>A0A1H7VQ86_9BACT</name>
<feature type="domain" description="AMP-dependent synthetase/ligase" evidence="3">
    <location>
        <begin position="33"/>
        <end position="405"/>
    </location>
</feature>
<feature type="domain" description="AMP-binding enzyme C-terminal" evidence="4">
    <location>
        <begin position="456"/>
        <end position="532"/>
    </location>
</feature>
<dbReference type="Gene3D" id="3.30.300.30">
    <property type="match status" value="1"/>
</dbReference>
<dbReference type="PANTHER" id="PTHR43201">
    <property type="entry name" value="ACYL-COA SYNTHETASE"/>
    <property type="match status" value="1"/>
</dbReference>
<dbReference type="AlphaFoldDB" id="A0A1H7VQ86"/>
<dbReference type="InterPro" id="IPR045851">
    <property type="entry name" value="AMP-bd_C_sf"/>
</dbReference>
<comment type="similarity">
    <text evidence="1">Belongs to the ATP-dependent AMP-binding enzyme family.</text>
</comment>
<dbReference type="InterPro" id="IPR000873">
    <property type="entry name" value="AMP-dep_synth/lig_dom"/>
</dbReference>
<reference evidence="5 6" key="1">
    <citation type="submission" date="2016-10" db="EMBL/GenBank/DDBJ databases">
        <authorList>
            <person name="de Groot N.N."/>
        </authorList>
    </citation>
    <scope>NUCLEOTIDE SEQUENCE [LARGE SCALE GENOMIC DNA]</scope>
    <source>
        <strain evidence="5 6">DSM 8423</strain>
    </source>
</reference>
<dbReference type="OrthoDB" id="9803968at2"/>
<dbReference type="InterPro" id="IPR020845">
    <property type="entry name" value="AMP-binding_CS"/>
</dbReference>
<dbReference type="PANTHER" id="PTHR43201:SF5">
    <property type="entry name" value="MEDIUM-CHAIN ACYL-COA LIGASE ACSF2, MITOCHONDRIAL"/>
    <property type="match status" value="1"/>
</dbReference>
<dbReference type="Proteomes" id="UP000198744">
    <property type="component" value="Unassembled WGS sequence"/>
</dbReference>
<dbReference type="GO" id="GO:0031956">
    <property type="term" value="F:medium-chain fatty acid-CoA ligase activity"/>
    <property type="evidence" value="ECO:0007669"/>
    <property type="project" value="TreeGrafter"/>
</dbReference>
<dbReference type="PROSITE" id="PS00455">
    <property type="entry name" value="AMP_BINDING"/>
    <property type="match status" value="1"/>
</dbReference>
<evidence type="ECO:0000259" key="3">
    <source>
        <dbReference type="Pfam" id="PF00501"/>
    </source>
</evidence>
<accession>A0A1H7VQ86</accession>
<dbReference type="InterPro" id="IPR025110">
    <property type="entry name" value="AMP-bd_C"/>
</dbReference>
<dbReference type="STRING" id="43775.SAMN04489760_104122"/>
<keyword evidence="2 5" id="KW-0436">Ligase</keyword>
<dbReference type="Gene3D" id="3.40.50.980">
    <property type="match status" value="2"/>
</dbReference>
<protein>
    <submittedName>
        <fullName evidence="5">Mycobactin salicyl-AMP ligase</fullName>
    </submittedName>
</protein>
<organism evidence="5 6">
    <name type="scientific">Syntrophus gentianae</name>
    <dbReference type="NCBI Taxonomy" id="43775"/>
    <lineage>
        <taxon>Bacteria</taxon>
        <taxon>Pseudomonadati</taxon>
        <taxon>Thermodesulfobacteriota</taxon>
        <taxon>Syntrophia</taxon>
        <taxon>Syntrophales</taxon>
        <taxon>Syntrophaceae</taxon>
        <taxon>Syntrophus</taxon>
    </lineage>
</organism>
<keyword evidence="6" id="KW-1185">Reference proteome</keyword>
<evidence type="ECO:0000256" key="2">
    <source>
        <dbReference type="ARBA" id="ARBA00022598"/>
    </source>
</evidence>
<proteinExistence type="inferred from homology"/>
<sequence>MKREDFPRHRKEDEELYLKKRWWLGMTLGDVLDRTADVFSNKVAVADDNGQVTWSELKAKVDRLAVSLMDLGIGKGDCVLLQLPNWHEYVCAYFAMQRIGAVPVLLISGYRQLEVGHLGLATEAKAWIVPDVYRKMDYVSFMDEVKAKNPQMKHVISVRATKGGAGFTTSLEKLMEGGLTDADRERLAMAKPEATDIAHIVPSGGTTGLPKGIPRTHNDYICDVEFLHKGWEMSTSDVALLVVPVGHNLALLNVVGTAVVGYKLVLTDSTRPGDLCKLIEQHKVSYMPLVPTLVRRILESPDLTNYDLTSLRKISAGGEPSTPDLIRDVYKKLNNCTYVNEFGMSEGILTRTSMTDDIDTICSTVGKPCCPYAVIKIIDDKGKELPRGTDGELAVWGPTVFAGYLKNPEENKKSYTADGLFRTGDQARINAAGYLTITGRIKDIIIRGGENITPSQVEDILCSHPGIADAAVIGMPDKVLGEQVCAYVRPAAGVKLDPEEIKAFMDSQGASKLLVPERFEFVDAIPMTQAGKHDKKALKKDIKEKLGIS</sequence>
<dbReference type="Gene3D" id="2.30.38.10">
    <property type="entry name" value="Luciferase, Domain 3"/>
    <property type="match status" value="1"/>
</dbReference>